<dbReference type="InterPro" id="IPR013977">
    <property type="entry name" value="GcvT_C"/>
</dbReference>
<dbReference type="PANTHER" id="PTHR22602">
    <property type="entry name" value="TRANSFERASE CAF17, MITOCHONDRIAL-RELATED"/>
    <property type="match status" value="1"/>
</dbReference>
<dbReference type="NCBIfam" id="TIGR03317">
    <property type="entry name" value="ygfZ_signature"/>
    <property type="match status" value="1"/>
</dbReference>
<dbReference type="InterPro" id="IPR017703">
    <property type="entry name" value="YgfZ/GCV_T_CS"/>
</dbReference>
<reference evidence="4 5" key="1">
    <citation type="journal article" date="2017" name="New Microbes New Infect">
        <title>Genome sequence of 'Leucobacter massiliensis' sp. nov. isolated from human pharynx after travel to the 2014 Hajj.</title>
        <authorList>
            <person name="Leangapichart T."/>
            <person name="Gautret P."/>
            <person name="Nguyen T.T."/>
            <person name="Armstrong N."/>
            <person name="Rolain J.M."/>
        </authorList>
    </citation>
    <scope>NUCLEOTIDE SEQUENCE [LARGE SCALE GENOMIC DNA]</scope>
    <source>
        <strain evidence="4 5">122RC15</strain>
    </source>
</reference>
<organism evidence="4 5">
    <name type="scientific">Leucobacter massiliensis</name>
    <dbReference type="NCBI Taxonomy" id="1686285"/>
    <lineage>
        <taxon>Bacteria</taxon>
        <taxon>Bacillati</taxon>
        <taxon>Actinomycetota</taxon>
        <taxon>Actinomycetes</taxon>
        <taxon>Micrococcales</taxon>
        <taxon>Microbacteriaceae</taxon>
        <taxon>Leucobacter</taxon>
    </lineage>
</organism>
<dbReference type="Pfam" id="PF08669">
    <property type="entry name" value="GCV_T_C"/>
    <property type="match status" value="1"/>
</dbReference>
<dbReference type="EMBL" id="MWZD01000015">
    <property type="protein sequence ID" value="PRI11631.1"/>
    <property type="molecule type" value="Genomic_DNA"/>
</dbReference>
<dbReference type="Gene3D" id="3.30.1360.120">
    <property type="entry name" value="Probable tRNA modification gtpase trme, domain 1"/>
    <property type="match status" value="1"/>
</dbReference>
<evidence type="ECO:0000256" key="1">
    <source>
        <dbReference type="ARBA" id="ARBA00022946"/>
    </source>
</evidence>
<dbReference type="OrthoDB" id="9796287at2"/>
<dbReference type="InterPro" id="IPR045179">
    <property type="entry name" value="YgfZ/GcvT"/>
</dbReference>
<evidence type="ECO:0000313" key="5">
    <source>
        <dbReference type="Proteomes" id="UP000238650"/>
    </source>
</evidence>
<keyword evidence="1" id="KW-0809">Transit peptide</keyword>
<evidence type="ECO:0000259" key="3">
    <source>
        <dbReference type="Pfam" id="PF08669"/>
    </source>
</evidence>
<dbReference type="Proteomes" id="UP000238650">
    <property type="component" value="Unassembled WGS sequence"/>
</dbReference>
<keyword evidence="5" id="KW-1185">Reference proteome</keyword>
<dbReference type="SUPFAM" id="SSF103025">
    <property type="entry name" value="Folate-binding domain"/>
    <property type="match status" value="1"/>
</dbReference>
<dbReference type="RefSeq" id="WP_105804903.1">
    <property type="nucleotide sequence ID" value="NZ_MWZD01000015.1"/>
</dbReference>
<dbReference type="GO" id="GO:0016226">
    <property type="term" value="P:iron-sulfur cluster assembly"/>
    <property type="evidence" value="ECO:0007669"/>
    <property type="project" value="TreeGrafter"/>
</dbReference>
<proteinExistence type="predicted"/>
<dbReference type="Pfam" id="PF01571">
    <property type="entry name" value="GCV_T"/>
    <property type="match status" value="1"/>
</dbReference>
<name>A0A2S9QPV8_9MICO</name>
<evidence type="ECO:0000259" key="2">
    <source>
        <dbReference type="Pfam" id="PF01571"/>
    </source>
</evidence>
<accession>A0A2S9QPV8</accession>
<sequence>MNPFLSLQGAVADPETGVAAHYGEPLPEQRALDRGLAIVELSHRGVVAVDGPDRLSWLHSMTSQRLTGLAPGESVETLLLDPNGRIERAIRLVDDGERSWLLVDEGSAEPLAAFLTRMRFALRVEVADVSEQFFAVQAFAGPAAEALRDAGPAAEWRDPWAAVAPGGVQYARGEHPGAGWTASQFVFPRARAAELAQLASGAAAGPSAAASADPIRPAGLLALTALEVRACRPAQQADVDERTIPHELDWLRTSVHLTKGCYRGQETVAKVHNLGHPPRRLVLLHLDGSGGELPPPGALVYRAGEGADARPVGRVTRAALHYEWGGIALALLKRSVAEDAPLEVRIGADAADPAAAGERIAATQEVVVPADAGAARDVPRLPRL</sequence>
<feature type="domain" description="GCVT N-terminal" evidence="2">
    <location>
        <begin position="28"/>
        <end position="147"/>
    </location>
</feature>
<protein>
    <submittedName>
        <fullName evidence="4">Folate-binding protein YgfZ</fullName>
    </submittedName>
</protein>
<evidence type="ECO:0000313" key="4">
    <source>
        <dbReference type="EMBL" id="PRI11631.1"/>
    </source>
</evidence>
<dbReference type="InterPro" id="IPR027266">
    <property type="entry name" value="TrmE/GcvT-like"/>
</dbReference>
<gene>
    <name evidence="4" type="ORF">B4915_05870</name>
</gene>
<dbReference type="InterPro" id="IPR006222">
    <property type="entry name" value="GCVT_N"/>
</dbReference>
<feature type="domain" description="Aminomethyltransferase C-terminal" evidence="3">
    <location>
        <begin position="279"/>
        <end position="348"/>
    </location>
</feature>
<comment type="caution">
    <text evidence="4">The sequence shown here is derived from an EMBL/GenBank/DDBJ whole genome shotgun (WGS) entry which is preliminary data.</text>
</comment>
<dbReference type="PANTHER" id="PTHR22602:SF0">
    <property type="entry name" value="TRANSFERASE CAF17, MITOCHONDRIAL-RELATED"/>
    <property type="match status" value="1"/>
</dbReference>
<dbReference type="AlphaFoldDB" id="A0A2S9QPV8"/>
<dbReference type="PIRSF" id="PIRSF006487">
    <property type="entry name" value="GcvT"/>
    <property type="match status" value="1"/>
</dbReference>